<keyword evidence="5" id="KW-1185">Reference proteome</keyword>
<accession>A0ABD1PVG6</accession>
<dbReference type="EMBL" id="JBFOLJ010000017">
    <property type="protein sequence ID" value="KAL2467928.1"/>
    <property type="molecule type" value="Genomic_DNA"/>
</dbReference>
<dbReference type="AlphaFoldDB" id="A0ABD1PVG6"/>
<protein>
    <submittedName>
        <fullName evidence="4">Citrate-binding protein-like</fullName>
    </submittedName>
</protein>
<dbReference type="PANTHER" id="PTHR33681">
    <property type="entry name" value="BINDING PROTEIN, PUTATIVE, EXPRESSED-RELATED"/>
    <property type="match status" value="1"/>
</dbReference>
<dbReference type="PANTHER" id="PTHR33681:SF11">
    <property type="entry name" value="ALGINATE LYASE"/>
    <property type="match status" value="1"/>
</dbReference>
<proteinExistence type="predicted"/>
<evidence type="ECO:0000256" key="1">
    <source>
        <dbReference type="ARBA" id="ARBA00004141"/>
    </source>
</evidence>
<gene>
    <name evidence="3" type="ORF">Fot_51440</name>
    <name evidence="4" type="ORF">Fot_51453</name>
</gene>
<evidence type="ECO:0000313" key="3">
    <source>
        <dbReference type="EMBL" id="KAL2467915.1"/>
    </source>
</evidence>
<evidence type="ECO:0000313" key="4">
    <source>
        <dbReference type="EMBL" id="KAL2467928.1"/>
    </source>
</evidence>
<name>A0ABD1PVG6_9LAMI</name>
<sequence length="147" mass="16841">MDNFIQNWLPRRVMSAWRLVGIVHALEGWNVHECRGTLFDVDKIWQASLKHGFLPLVSDGHDYSSGVWQFDGYGFVPNRISSATIVQIHGAVQESSTIILRIYNGDLMYYSGQVIASGMYDKWFRVNLIHDVVEGKVIIVSIDRRIM</sequence>
<dbReference type="GO" id="GO:0016020">
    <property type="term" value="C:membrane"/>
    <property type="evidence" value="ECO:0007669"/>
    <property type="project" value="UniProtKB-SubCell"/>
</dbReference>
<feature type="domain" description="Very-long-chain aldehyde decarbonylase CER1-like C-terminal" evidence="2">
    <location>
        <begin position="6"/>
        <end position="55"/>
    </location>
</feature>
<organism evidence="4 5">
    <name type="scientific">Forsythia ovata</name>
    <dbReference type="NCBI Taxonomy" id="205694"/>
    <lineage>
        <taxon>Eukaryota</taxon>
        <taxon>Viridiplantae</taxon>
        <taxon>Streptophyta</taxon>
        <taxon>Embryophyta</taxon>
        <taxon>Tracheophyta</taxon>
        <taxon>Spermatophyta</taxon>
        <taxon>Magnoliopsida</taxon>
        <taxon>eudicotyledons</taxon>
        <taxon>Gunneridae</taxon>
        <taxon>Pentapetalae</taxon>
        <taxon>asterids</taxon>
        <taxon>lamiids</taxon>
        <taxon>Lamiales</taxon>
        <taxon>Oleaceae</taxon>
        <taxon>Forsythieae</taxon>
        <taxon>Forsythia</taxon>
    </lineage>
</organism>
<evidence type="ECO:0000259" key="2">
    <source>
        <dbReference type="Pfam" id="PF12076"/>
    </source>
</evidence>
<comment type="subcellular location">
    <subcellularLocation>
        <location evidence="1">Membrane</location>
        <topology evidence="1">Multi-pass membrane protein</topology>
    </subcellularLocation>
</comment>
<evidence type="ECO:0000313" key="5">
    <source>
        <dbReference type="Proteomes" id="UP001604277"/>
    </source>
</evidence>
<dbReference type="Proteomes" id="UP001604277">
    <property type="component" value="Unassembled WGS sequence"/>
</dbReference>
<comment type="caution">
    <text evidence="4">The sequence shown here is derived from an EMBL/GenBank/DDBJ whole genome shotgun (WGS) entry which is preliminary data.</text>
</comment>
<dbReference type="Pfam" id="PF12076">
    <property type="entry name" value="CER1-like_C"/>
    <property type="match status" value="1"/>
</dbReference>
<reference evidence="4" key="1">
    <citation type="submission" date="2024-07" db="EMBL/GenBank/DDBJ databases">
        <title>Two chromosome-level genome assemblies of Korean endemic species Abeliophyllum distichum and Forsythia ovata (Oleaceae).</title>
        <authorList>
            <person name="Mun J.H."/>
        </authorList>
    </citation>
    <scope>NUCLEOTIDE SEQUENCE</scope>
    <source>
        <strain evidence="4">KNKB202402200001</strain>
        <tissue evidence="4">Leaf</tissue>
    </source>
</reference>
<dbReference type="EMBL" id="JBFOLJ010000017">
    <property type="protein sequence ID" value="KAL2467915.1"/>
    <property type="molecule type" value="Genomic_DNA"/>
</dbReference>
<reference evidence="5" key="2">
    <citation type="submission" date="2024-07" db="EMBL/GenBank/DDBJ databases">
        <title>Two chromosome-level genome assemblies of Korean endemic species Abeliophyllum distichum and Forsythia ovata (Oleaceae).</title>
        <authorList>
            <person name="Jang H."/>
        </authorList>
    </citation>
    <scope>NUCLEOTIDE SEQUENCE [LARGE SCALE GENOMIC DNA]</scope>
</reference>
<dbReference type="InterPro" id="IPR021940">
    <property type="entry name" value="CER1-like_C"/>
</dbReference>